<comment type="caution">
    <text evidence="2">The sequence shown here is derived from an EMBL/GenBank/DDBJ whole genome shotgun (WGS) entry which is preliminary data.</text>
</comment>
<organism evidence="2 3">
    <name type="scientific">Araneus ventricosus</name>
    <name type="common">Orbweaver spider</name>
    <name type="synonym">Epeira ventricosa</name>
    <dbReference type="NCBI Taxonomy" id="182803"/>
    <lineage>
        <taxon>Eukaryota</taxon>
        <taxon>Metazoa</taxon>
        <taxon>Ecdysozoa</taxon>
        <taxon>Arthropoda</taxon>
        <taxon>Chelicerata</taxon>
        <taxon>Arachnida</taxon>
        <taxon>Araneae</taxon>
        <taxon>Araneomorphae</taxon>
        <taxon>Entelegynae</taxon>
        <taxon>Araneoidea</taxon>
        <taxon>Araneidae</taxon>
        <taxon>Araneus</taxon>
    </lineage>
</organism>
<dbReference type="EMBL" id="BGPR01158503">
    <property type="protein sequence ID" value="GBL86707.1"/>
    <property type="molecule type" value="Genomic_DNA"/>
</dbReference>
<reference evidence="2 3" key="1">
    <citation type="journal article" date="2019" name="Sci. Rep.">
        <title>Orb-weaving spider Araneus ventricosus genome elucidates the spidroin gene catalogue.</title>
        <authorList>
            <person name="Kono N."/>
            <person name="Nakamura H."/>
            <person name="Ohtoshi R."/>
            <person name="Moran D.A.P."/>
            <person name="Shinohara A."/>
            <person name="Yoshida Y."/>
            <person name="Fujiwara M."/>
            <person name="Mori M."/>
            <person name="Tomita M."/>
            <person name="Arakawa K."/>
        </authorList>
    </citation>
    <scope>NUCLEOTIDE SEQUENCE [LARGE SCALE GENOMIC DNA]</scope>
</reference>
<accession>A0A4Y2B4H4</accession>
<keyword evidence="3" id="KW-1185">Reference proteome</keyword>
<evidence type="ECO:0000313" key="3">
    <source>
        <dbReference type="Proteomes" id="UP000499080"/>
    </source>
</evidence>
<proteinExistence type="predicted"/>
<protein>
    <submittedName>
        <fullName evidence="2">Uncharacterized protein</fullName>
    </submittedName>
</protein>
<evidence type="ECO:0000256" key="1">
    <source>
        <dbReference type="SAM" id="MobiDB-lite"/>
    </source>
</evidence>
<feature type="non-terminal residue" evidence="2">
    <location>
        <position position="1"/>
    </location>
</feature>
<dbReference type="AlphaFoldDB" id="A0A4Y2B4H4"/>
<name>A0A4Y2B4H4_ARAVE</name>
<dbReference type="Proteomes" id="UP000499080">
    <property type="component" value="Unassembled WGS sequence"/>
</dbReference>
<feature type="region of interest" description="Disordered" evidence="1">
    <location>
        <begin position="18"/>
        <end position="47"/>
    </location>
</feature>
<evidence type="ECO:0000313" key="2">
    <source>
        <dbReference type="EMBL" id="GBL86707.1"/>
    </source>
</evidence>
<sequence>LQVLVILTSRFEATRGLLWDGPPNFEQRSDDENDTPSPNFHATPTAGPLANTYDLRVYAGDPGWVERRHFFRTLTAGKVTSPNPAGGTRMDPLACSRPHAERIFIGIGFRTWHPPAHSRDLTTRPPRPYVVLQIC</sequence>
<gene>
    <name evidence="2" type="ORF">AVEN_170757_1</name>
</gene>